<sequence>NSDKTKYMVFSGSKKLECNLISLKTLQGSMIKLVKEYKYLGIIVDDALSFGSHITQLKKKLKIRLGFYFRNKFCLSFNARKKLISATFLSVLDYGDIVYQFAPISILST</sequence>
<dbReference type="Proteomes" id="UP000606274">
    <property type="component" value="Unassembled WGS sequence"/>
</dbReference>
<accession>A0A8T0C069</accession>
<name>A0A8T0C069_SILME</name>
<protein>
    <recommendedName>
        <fullName evidence="3">Reverse transcriptase</fullName>
    </recommendedName>
</protein>
<feature type="non-terminal residue" evidence="1">
    <location>
        <position position="1"/>
    </location>
</feature>
<dbReference type="EMBL" id="JABFDY010000001">
    <property type="protein sequence ID" value="KAF7711487.1"/>
    <property type="molecule type" value="Genomic_DNA"/>
</dbReference>
<evidence type="ECO:0000313" key="1">
    <source>
        <dbReference type="EMBL" id="KAF7711487.1"/>
    </source>
</evidence>
<proteinExistence type="predicted"/>
<evidence type="ECO:0008006" key="3">
    <source>
        <dbReference type="Google" id="ProtNLM"/>
    </source>
</evidence>
<dbReference type="AlphaFoldDB" id="A0A8T0C069"/>
<comment type="caution">
    <text evidence="1">The sequence shown here is derived from an EMBL/GenBank/DDBJ whole genome shotgun (WGS) entry which is preliminary data.</text>
</comment>
<keyword evidence="2" id="KW-1185">Reference proteome</keyword>
<organism evidence="1 2">
    <name type="scientific">Silurus meridionalis</name>
    <name type="common">Southern catfish</name>
    <name type="synonym">Silurus soldatovi meridionalis</name>
    <dbReference type="NCBI Taxonomy" id="175797"/>
    <lineage>
        <taxon>Eukaryota</taxon>
        <taxon>Metazoa</taxon>
        <taxon>Chordata</taxon>
        <taxon>Craniata</taxon>
        <taxon>Vertebrata</taxon>
        <taxon>Euteleostomi</taxon>
        <taxon>Actinopterygii</taxon>
        <taxon>Neopterygii</taxon>
        <taxon>Teleostei</taxon>
        <taxon>Ostariophysi</taxon>
        <taxon>Siluriformes</taxon>
        <taxon>Siluridae</taxon>
        <taxon>Silurus</taxon>
    </lineage>
</organism>
<reference evidence="1" key="1">
    <citation type="submission" date="2020-08" db="EMBL/GenBank/DDBJ databases">
        <title>Chromosome-level assembly of Southern catfish (Silurus meridionalis) provides insights into visual adaptation to the nocturnal and benthic lifestyles.</title>
        <authorList>
            <person name="Zhang Y."/>
            <person name="Wang D."/>
            <person name="Peng Z."/>
        </authorList>
    </citation>
    <scope>NUCLEOTIDE SEQUENCE</scope>
    <source>
        <strain evidence="1">SWU-2019-XX</strain>
        <tissue evidence="1">Muscle</tissue>
    </source>
</reference>
<gene>
    <name evidence="1" type="ORF">HF521_000498</name>
</gene>
<evidence type="ECO:0000313" key="2">
    <source>
        <dbReference type="Proteomes" id="UP000606274"/>
    </source>
</evidence>